<name>A0ABQ6EY56_9VIBR</name>
<keyword evidence="3" id="KW-1185">Reference proteome</keyword>
<evidence type="ECO:0000313" key="2">
    <source>
        <dbReference type="EMBL" id="GLT17764.1"/>
    </source>
</evidence>
<accession>A0ABQ6EY56</accession>
<feature type="compositionally biased region" description="Basic and acidic residues" evidence="1">
    <location>
        <begin position="10"/>
        <end position="29"/>
    </location>
</feature>
<evidence type="ECO:0000256" key="1">
    <source>
        <dbReference type="SAM" id="MobiDB-lite"/>
    </source>
</evidence>
<evidence type="ECO:0000313" key="3">
    <source>
        <dbReference type="Proteomes" id="UP001157138"/>
    </source>
</evidence>
<feature type="region of interest" description="Disordered" evidence="1">
    <location>
        <begin position="1"/>
        <end position="29"/>
    </location>
</feature>
<organism evidence="2 3">
    <name type="scientific">Vibrio zhanjiangensis</name>
    <dbReference type="NCBI Taxonomy" id="1046128"/>
    <lineage>
        <taxon>Bacteria</taxon>
        <taxon>Pseudomonadati</taxon>
        <taxon>Pseudomonadota</taxon>
        <taxon>Gammaproteobacteria</taxon>
        <taxon>Vibrionales</taxon>
        <taxon>Vibrionaceae</taxon>
        <taxon>Vibrio</taxon>
    </lineage>
</organism>
<sequence length="339" mass="39694">MRYESFPYAPEERQETTRERAERQRQERRAELTYTAKDYQRWAENRERVLAERKLAEEWKPVEGNFPLLVYQTQNKMDDFDAPDMTFGDETKEEIEQYGLMTPFEDNSINLPFTDIAVFGEDQFTLPVSEHFERMRSLANDVALGIGFSTKGETKDIFFEMVDKFERNEGGYYSNPSLTSALKEHETTANFHQALKKCLEESLKNGKLPDDILGISSQYMMSSKGKPLPRFLVGSPIKLDPHPNLSDGTVLSVHGIWSMKVYVEMLEYKGRQVRGKFRYEIQDHFGLDVRDIDHNSFDDVKENDGKPYEWLEGFRSWYILQHYKGYGIKPFITEISFEL</sequence>
<protein>
    <recommendedName>
        <fullName evidence="4">DUF3289 family protein</fullName>
    </recommendedName>
</protein>
<comment type="caution">
    <text evidence="2">The sequence shown here is derived from an EMBL/GenBank/DDBJ whole genome shotgun (WGS) entry which is preliminary data.</text>
</comment>
<dbReference type="Pfam" id="PF11692">
    <property type="entry name" value="DUF3289"/>
    <property type="match status" value="1"/>
</dbReference>
<gene>
    <name evidence="2" type="ORF">GCM10007938_15420</name>
</gene>
<proteinExistence type="predicted"/>
<reference evidence="3" key="1">
    <citation type="journal article" date="2019" name="Int. J. Syst. Evol. Microbiol.">
        <title>The Global Catalogue of Microorganisms (GCM) 10K type strain sequencing project: providing services to taxonomists for standard genome sequencing and annotation.</title>
        <authorList>
            <consortium name="The Broad Institute Genomics Platform"/>
            <consortium name="The Broad Institute Genome Sequencing Center for Infectious Disease"/>
            <person name="Wu L."/>
            <person name="Ma J."/>
        </authorList>
    </citation>
    <scope>NUCLEOTIDE SEQUENCE [LARGE SCALE GENOMIC DNA]</scope>
    <source>
        <strain evidence="3">NBRC 108723</strain>
    </source>
</reference>
<dbReference type="InterPro" id="IPR017483">
    <property type="entry name" value="CHP03034"/>
</dbReference>
<evidence type="ECO:0008006" key="4">
    <source>
        <dbReference type="Google" id="ProtNLM"/>
    </source>
</evidence>
<dbReference type="EMBL" id="BSPW01000024">
    <property type="protein sequence ID" value="GLT17764.1"/>
    <property type="molecule type" value="Genomic_DNA"/>
</dbReference>
<dbReference type="Proteomes" id="UP001157138">
    <property type="component" value="Unassembled WGS sequence"/>
</dbReference>
<dbReference type="RefSeq" id="WP_284191656.1">
    <property type="nucleotide sequence ID" value="NZ_BSPW01000024.1"/>
</dbReference>